<dbReference type="GO" id="GO:0016740">
    <property type="term" value="F:transferase activity"/>
    <property type="evidence" value="ECO:0007669"/>
    <property type="project" value="UniProtKB-KW"/>
</dbReference>
<dbReference type="AlphaFoldDB" id="A0A533QBD0"/>
<accession>A0A533QBD0</accession>
<dbReference type="InterPro" id="IPR029044">
    <property type="entry name" value="Nucleotide-diphossugar_trans"/>
</dbReference>
<comment type="caution">
    <text evidence="2">The sequence shown here is derived from an EMBL/GenBank/DDBJ whole genome shotgun (WGS) entry which is preliminary data.</text>
</comment>
<dbReference type="PANTHER" id="PTHR43685:SF11">
    <property type="entry name" value="GLYCOSYLTRANSFERASE TAGX-RELATED"/>
    <property type="match status" value="1"/>
</dbReference>
<protein>
    <submittedName>
        <fullName evidence="2">Beta-1,3-glucosyltransferase</fullName>
    </submittedName>
</protein>
<organism evidence="2 3">
    <name type="scientific">Candidatus Jettenia ecosi</name>
    <dbReference type="NCBI Taxonomy" id="2494326"/>
    <lineage>
        <taxon>Bacteria</taxon>
        <taxon>Pseudomonadati</taxon>
        <taxon>Planctomycetota</taxon>
        <taxon>Candidatus Brocadiia</taxon>
        <taxon>Candidatus Brocadiales</taxon>
        <taxon>Candidatus Brocadiaceae</taxon>
        <taxon>Candidatus Jettenia</taxon>
    </lineage>
</organism>
<feature type="domain" description="Glycosyltransferase 2-like" evidence="1">
    <location>
        <begin position="19"/>
        <end position="156"/>
    </location>
</feature>
<dbReference type="EMBL" id="SULG01000030">
    <property type="protein sequence ID" value="TLD42018.1"/>
    <property type="molecule type" value="Genomic_DNA"/>
</dbReference>
<dbReference type="InterPro" id="IPR001173">
    <property type="entry name" value="Glyco_trans_2-like"/>
</dbReference>
<dbReference type="Gene3D" id="3.90.550.10">
    <property type="entry name" value="Spore Coat Polysaccharide Biosynthesis Protein SpsA, Chain A"/>
    <property type="match status" value="1"/>
</dbReference>
<dbReference type="PANTHER" id="PTHR43685">
    <property type="entry name" value="GLYCOSYLTRANSFERASE"/>
    <property type="match status" value="1"/>
</dbReference>
<proteinExistence type="predicted"/>
<name>A0A533QBD0_9BACT</name>
<evidence type="ECO:0000313" key="3">
    <source>
        <dbReference type="Proteomes" id="UP000319783"/>
    </source>
</evidence>
<dbReference type="SUPFAM" id="SSF53448">
    <property type="entry name" value="Nucleotide-diphospho-sugar transferases"/>
    <property type="match status" value="1"/>
</dbReference>
<sequence length="414" mass="47975">MESKKYVIQTDRIKSPLISIIVTNFNYARYIETCLQSIADQTYTKFECVIVDDVSQDNSVKIIERFIDSNQSSERFRLIQHGENQGQMAAFQTGLAHTSGRFVVFVDADDLLLPDFIETHLKAHLNSSYEAALSNSDQFQIGPDGQILSGTHIVMYKNRGNTRSIARELKNGQCEWNFSPGKLMTFQQPDLPLEYYHAWEVPEWGWMWSTTSAAMFRRDVLAMIMSEECQCLRVCADSYLFHFSHALGGTLIIPAVHGCYRRHGSNAFSNNPIIGGFNSPGDVRRDPKTLSRELSFRHAIKHFDYFHAVIGRDRMIWLLKYFGSGRKFIKLTLSLKTFPENMFIPSVRITPENIFYPKIFRSPIAPHKIMTRIIGRFYLRFVRYMYLVIRFFRNPRVDRIRFSLESCSKETDGV</sequence>
<evidence type="ECO:0000259" key="1">
    <source>
        <dbReference type="Pfam" id="PF00535"/>
    </source>
</evidence>
<dbReference type="InterPro" id="IPR050834">
    <property type="entry name" value="Glycosyltransf_2"/>
</dbReference>
<evidence type="ECO:0000313" key="2">
    <source>
        <dbReference type="EMBL" id="TLD42018.1"/>
    </source>
</evidence>
<keyword evidence="2" id="KW-0808">Transferase</keyword>
<gene>
    <name evidence="2" type="ORF">JETT_1727</name>
</gene>
<dbReference type="Pfam" id="PF00535">
    <property type="entry name" value="Glycos_transf_2"/>
    <property type="match status" value="1"/>
</dbReference>
<reference evidence="2 3" key="1">
    <citation type="submission" date="2019-04" db="EMBL/GenBank/DDBJ databases">
        <title>Genome of a novel bacterium Candidatus Jettenia ecosi reconstructed from metagenome of an anammox bioreactor.</title>
        <authorList>
            <person name="Mardanov A.V."/>
            <person name="Beletsky A.V."/>
            <person name="Ravin N.V."/>
            <person name="Botchkova E.A."/>
            <person name="Litti Y.V."/>
            <person name="Nozhevnikova A.N."/>
        </authorList>
    </citation>
    <scope>NUCLEOTIDE SEQUENCE [LARGE SCALE GENOMIC DNA]</scope>
    <source>
        <strain evidence="2">J2</strain>
    </source>
</reference>
<dbReference type="Proteomes" id="UP000319783">
    <property type="component" value="Unassembled WGS sequence"/>
</dbReference>